<dbReference type="SUPFAM" id="SSF52540">
    <property type="entry name" value="P-loop containing nucleoside triphosphate hydrolases"/>
    <property type="match status" value="1"/>
</dbReference>
<protein>
    <submittedName>
        <fullName evidence="3">VirB4 family type IV secretion system protein</fullName>
    </submittedName>
</protein>
<feature type="transmembrane region" description="Helical" evidence="2">
    <location>
        <begin position="47"/>
        <end position="65"/>
    </location>
</feature>
<dbReference type="AlphaFoldDB" id="A0ABD5SYK7"/>
<feature type="compositionally biased region" description="Basic and acidic residues" evidence="1">
    <location>
        <begin position="507"/>
        <end position="520"/>
    </location>
</feature>
<proteinExistence type="predicted"/>
<evidence type="ECO:0000313" key="4">
    <source>
        <dbReference type="Proteomes" id="UP001596274"/>
    </source>
</evidence>
<accession>A0ABD5SYK7</accession>
<evidence type="ECO:0000256" key="2">
    <source>
        <dbReference type="SAM" id="Phobius"/>
    </source>
</evidence>
<dbReference type="Gene3D" id="1.10.8.730">
    <property type="match status" value="1"/>
</dbReference>
<evidence type="ECO:0000256" key="1">
    <source>
        <dbReference type="SAM" id="MobiDB-lite"/>
    </source>
</evidence>
<dbReference type="Proteomes" id="UP001596274">
    <property type="component" value="Unassembled WGS sequence"/>
</dbReference>
<reference evidence="3 4" key="1">
    <citation type="journal article" date="2019" name="Int. J. Syst. Evol. Microbiol.">
        <title>The Global Catalogue of Microorganisms (GCM) 10K type strain sequencing project: providing services to taxonomists for standard genome sequencing and annotation.</title>
        <authorList>
            <consortium name="The Broad Institute Genomics Platform"/>
            <consortium name="The Broad Institute Genome Sequencing Center for Infectious Disease"/>
            <person name="Wu L."/>
            <person name="Ma J."/>
        </authorList>
    </citation>
    <scope>NUCLEOTIDE SEQUENCE [LARGE SCALE GENOMIC DNA]</scope>
    <source>
        <strain evidence="3 4">PJ61</strain>
    </source>
</reference>
<keyword evidence="2" id="KW-1133">Transmembrane helix</keyword>
<sequence>MSVQPPTVIAEIGTFGPTLPAELWNQLFGRLPMYDTVTEPTGIPTNSIYLVVVGFAALAFLYLSYRKRKMNSGGDTGDTPGEDEVEEMDLSAVMDENKQRYGEEESATSVGSEVGPGEHESGKGRVIRDISEEHKSLLAAGGIENDPRHPLVGDQYVQTFYVPAGAFPDAPVDGWLSSVFNTTDVEFDLTQYFELENQNRTQARFRAESNDAEAELREADGATMTKHKKRQEQFNALYDAMDAGTKAFKTSLYITVRADTVDELNDAKAKLKQSLNDENTQLTVKTALGQQLDALQSVSPIGPDVLGTNDPELHRATAMSGAFGATYASFTSPTEVDPKGIEFGRHKETKMPVFEDPWGSDTGNAMFMLAEPGGGKSTTGKALLNRLLTQRDDVIGVVIEPMGNWEGLAKCHGAEHITVGGDKGINPLEINAIPEERWSELSDDEDPLGQTISSAVAFLENYFNTRGVGDQFAEHRTLCEEAITDAFYDAGITKDLSTHANTSPTFRDVRHGQLKPRMENPEEYADSDESIEAIKKSASWLYQEFGSFDVRGGESDERSGRYENFGRETNFDIRGEDLVYLDLGQSEGNVSQKAVLTMHILLEKVYEMAKETDKKVVVAMDEFRYFIRDVANIHSIETLFRHHRHHDIAPWIMTQTAHEFFQRSESEAILDACAFTLAQKYSKMDQESAEQLGFLPQHHRFITNEAQAGDAERGYADGLISVDDEFRKLEIVLRDTELAMSEWDSSDPLHDLPGYTRSDTKARSGSTTSQSAQSGTSGYGAAEVSTDGGRK</sequence>
<feature type="region of interest" description="Disordered" evidence="1">
    <location>
        <begin position="98"/>
        <end position="123"/>
    </location>
</feature>
<feature type="compositionally biased region" description="Low complexity" evidence="1">
    <location>
        <begin position="764"/>
        <end position="782"/>
    </location>
</feature>
<dbReference type="InterPro" id="IPR027417">
    <property type="entry name" value="P-loop_NTPase"/>
</dbReference>
<evidence type="ECO:0000313" key="3">
    <source>
        <dbReference type="EMBL" id="MFC6770033.1"/>
    </source>
</evidence>
<feature type="region of interest" description="Disordered" evidence="1">
    <location>
        <begin position="499"/>
        <end position="528"/>
    </location>
</feature>
<dbReference type="EMBL" id="JBHSWT010000012">
    <property type="protein sequence ID" value="MFC6770033.1"/>
    <property type="molecule type" value="Genomic_DNA"/>
</dbReference>
<feature type="region of interest" description="Disordered" evidence="1">
    <location>
        <begin position="744"/>
        <end position="791"/>
    </location>
</feature>
<organism evidence="3 4">
    <name type="scientific">Halorubrum pallidum</name>
    <dbReference type="NCBI Taxonomy" id="1526114"/>
    <lineage>
        <taxon>Archaea</taxon>
        <taxon>Methanobacteriati</taxon>
        <taxon>Methanobacteriota</taxon>
        <taxon>Stenosarchaea group</taxon>
        <taxon>Halobacteria</taxon>
        <taxon>Halobacteriales</taxon>
        <taxon>Haloferacaceae</taxon>
        <taxon>Halorubrum</taxon>
    </lineage>
</organism>
<keyword evidence="2" id="KW-0472">Membrane</keyword>
<comment type="caution">
    <text evidence="3">The sequence shown here is derived from an EMBL/GenBank/DDBJ whole genome shotgun (WGS) entry which is preliminary data.</text>
</comment>
<gene>
    <name evidence="3" type="ORF">ACFQDD_00590</name>
</gene>
<keyword evidence="2" id="KW-0812">Transmembrane</keyword>
<dbReference type="Gene3D" id="3.40.50.300">
    <property type="entry name" value="P-loop containing nucleotide triphosphate hydrolases"/>
    <property type="match status" value="1"/>
</dbReference>
<keyword evidence="4" id="KW-1185">Reference proteome</keyword>
<name>A0ABD5SYK7_9EURY</name>